<dbReference type="InterPro" id="IPR027417">
    <property type="entry name" value="P-loop_NTPase"/>
</dbReference>
<dbReference type="InterPro" id="IPR011527">
    <property type="entry name" value="ABC1_TM_dom"/>
</dbReference>
<keyword evidence="2" id="KW-0813">Transport</keyword>
<dbReference type="PANTHER" id="PTHR43394:SF1">
    <property type="entry name" value="ATP-BINDING CASSETTE SUB-FAMILY B MEMBER 10, MITOCHONDRIAL"/>
    <property type="match status" value="1"/>
</dbReference>
<dbReference type="AlphaFoldDB" id="A0A367Y2Y5"/>
<keyword evidence="7 9" id="KW-1133">Transmembrane helix</keyword>
<dbReference type="PROSITE" id="PS50893">
    <property type="entry name" value="ABC_TRANSPORTER_2"/>
    <property type="match status" value="1"/>
</dbReference>
<dbReference type="GO" id="GO:0005886">
    <property type="term" value="C:plasma membrane"/>
    <property type="evidence" value="ECO:0007669"/>
    <property type="project" value="UniProtKB-SubCell"/>
</dbReference>
<dbReference type="PROSITE" id="PS50929">
    <property type="entry name" value="ABC_TM1F"/>
    <property type="match status" value="1"/>
</dbReference>
<evidence type="ECO:0000313" key="12">
    <source>
        <dbReference type="EMBL" id="RCK60245.1"/>
    </source>
</evidence>
<dbReference type="SUPFAM" id="SSF52540">
    <property type="entry name" value="P-loop containing nucleoside triphosphate hydrolases"/>
    <property type="match status" value="1"/>
</dbReference>
<dbReference type="InterPro" id="IPR039421">
    <property type="entry name" value="Type_1_exporter"/>
</dbReference>
<dbReference type="InterPro" id="IPR017871">
    <property type="entry name" value="ABC_transporter-like_CS"/>
</dbReference>
<feature type="domain" description="ABC transporter" evidence="10">
    <location>
        <begin position="334"/>
        <end position="569"/>
    </location>
</feature>
<evidence type="ECO:0000256" key="3">
    <source>
        <dbReference type="ARBA" id="ARBA00022475"/>
    </source>
</evidence>
<keyword evidence="6 12" id="KW-0067">ATP-binding</keyword>
<feature type="transmembrane region" description="Helical" evidence="9">
    <location>
        <begin position="157"/>
        <end position="176"/>
    </location>
</feature>
<comment type="caution">
    <text evidence="12">The sequence shown here is derived from an EMBL/GenBank/DDBJ whole genome shotgun (WGS) entry which is preliminary data.</text>
</comment>
<dbReference type="Gene3D" id="1.20.1560.10">
    <property type="entry name" value="ABC transporter type 1, transmembrane domain"/>
    <property type="match status" value="1"/>
</dbReference>
<evidence type="ECO:0000259" key="10">
    <source>
        <dbReference type="PROSITE" id="PS50893"/>
    </source>
</evidence>
<evidence type="ECO:0000256" key="4">
    <source>
        <dbReference type="ARBA" id="ARBA00022692"/>
    </source>
</evidence>
<dbReference type="GO" id="GO:0016887">
    <property type="term" value="F:ATP hydrolysis activity"/>
    <property type="evidence" value="ECO:0007669"/>
    <property type="project" value="InterPro"/>
</dbReference>
<accession>A0A367Y2Y5</accession>
<dbReference type="InterPro" id="IPR036640">
    <property type="entry name" value="ABC1_TM_sf"/>
</dbReference>
<reference evidence="12 13" key="1">
    <citation type="submission" date="2018-07" db="EMBL/GenBank/DDBJ databases">
        <title>Microbacterium endoborsara sp. nov., a novel actinobacterium isolated from Borszczowia aralocaspica.</title>
        <authorList>
            <person name="An D."/>
        </authorList>
    </citation>
    <scope>NUCLEOTIDE SEQUENCE [LARGE SCALE GENOMIC DNA]</scope>
    <source>
        <strain evidence="12 13">C1.15228</strain>
    </source>
</reference>
<feature type="transmembrane region" description="Helical" evidence="9">
    <location>
        <begin position="280"/>
        <end position="298"/>
    </location>
</feature>
<dbReference type="EMBL" id="QORO01000002">
    <property type="protein sequence ID" value="RCK60245.1"/>
    <property type="molecule type" value="Genomic_DNA"/>
</dbReference>
<feature type="domain" description="ABC transmembrane type-1" evidence="11">
    <location>
        <begin position="18"/>
        <end position="300"/>
    </location>
</feature>
<keyword evidence="4 9" id="KW-0812">Transmembrane</keyword>
<dbReference type="Gene3D" id="3.40.50.300">
    <property type="entry name" value="P-loop containing nucleotide triphosphate hydrolases"/>
    <property type="match status" value="1"/>
</dbReference>
<dbReference type="GO" id="GO:0015421">
    <property type="term" value="F:ABC-type oligopeptide transporter activity"/>
    <property type="evidence" value="ECO:0007669"/>
    <property type="project" value="TreeGrafter"/>
</dbReference>
<dbReference type="GO" id="GO:0005524">
    <property type="term" value="F:ATP binding"/>
    <property type="evidence" value="ECO:0007669"/>
    <property type="project" value="UniProtKB-KW"/>
</dbReference>
<dbReference type="SMART" id="SM00382">
    <property type="entry name" value="AAA"/>
    <property type="match status" value="1"/>
</dbReference>
<keyword evidence="5" id="KW-0547">Nucleotide-binding</keyword>
<feature type="transmembrane region" description="Helical" evidence="9">
    <location>
        <begin position="54"/>
        <end position="80"/>
    </location>
</feature>
<evidence type="ECO:0000256" key="7">
    <source>
        <dbReference type="ARBA" id="ARBA00022989"/>
    </source>
</evidence>
<dbReference type="Pfam" id="PF00664">
    <property type="entry name" value="ABC_membrane"/>
    <property type="match status" value="1"/>
</dbReference>
<dbReference type="RefSeq" id="WP_114117499.1">
    <property type="nucleotide sequence ID" value="NZ_BMHU01000003.1"/>
</dbReference>
<evidence type="ECO:0000256" key="5">
    <source>
        <dbReference type="ARBA" id="ARBA00022741"/>
    </source>
</evidence>
<proteinExistence type="predicted"/>
<evidence type="ECO:0000256" key="1">
    <source>
        <dbReference type="ARBA" id="ARBA00004651"/>
    </source>
</evidence>
<dbReference type="FunFam" id="3.40.50.300:FF:000854">
    <property type="entry name" value="Multidrug ABC transporter ATP-binding protein"/>
    <property type="match status" value="1"/>
</dbReference>
<organism evidence="12 13">
    <name type="scientific">Microbacterium sorbitolivorans</name>
    <dbReference type="NCBI Taxonomy" id="1867410"/>
    <lineage>
        <taxon>Bacteria</taxon>
        <taxon>Bacillati</taxon>
        <taxon>Actinomycetota</taxon>
        <taxon>Actinomycetes</taxon>
        <taxon>Micrococcales</taxon>
        <taxon>Microbacteriaceae</taxon>
        <taxon>Microbacterium</taxon>
    </lineage>
</organism>
<dbReference type="PANTHER" id="PTHR43394">
    <property type="entry name" value="ATP-DEPENDENT PERMEASE MDL1, MITOCHONDRIAL"/>
    <property type="match status" value="1"/>
</dbReference>
<evidence type="ECO:0000313" key="13">
    <source>
        <dbReference type="Proteomes" id="UP000253508"/>
    </source>
</evidence>
<gene>
    <name evidence="12" type="ORF">DTO57_06945</name>
</gene>
<dbReference type="FunFam" id="1.20.1560.10:FF:000040">
    <property type="entry name" value="Multidrug ABC transporter ATP-binding protein"/>
    <property type="match status" value="1"/>
</dbReference>
<dbReference type="SUPFAM" id="SSF90123">
    <property type="entry name" value="ABC transporter transmembrane region"/>
    <property type="match status" value="1"/>
</dbReference>
<dbReference type="CDD" id="cd18548">
    <property type="entry name" value="ABC_6TM_Tm287_like"/>
    <property type="match status" value="1"/>
</dbReference>
<feature type="transmembrane region" description="Helical" evidence="9">
    <location>
        <begin position="127"/>
        <end position="151"/>
    </location>
</feature>
<name>A0A367Y2Y5_9MICO</name>
<evidence type="ECO:0000256" key="8">
    <source>
        <dbReference type="ARBA" id="ARBA00023136"/>
    </source>
</evidence>
<dbReference type="Pfam" id="PF00005">
    <property type="entry name" value="ABC_tran"/>
    <property type="match status" value="1"/>
</dbReference>
<dbReference type="OrthoDB" id="9806127at2"/>
<evidence type="ECO:0000259" key="11">
    <source>
        <dbReference type="PROSITE" id="PS50929"/>
    </source>
</evidence>
<evidence type="ECO:0000256" key="9">
    <source>
        <dbReference type="SAM" id="Phobius"/>
    </source>
</evidence>
<evidence type="ECO:0000256" key="6">
    <source>
        <dbReference type="ARBA" id="ARBA00022840"/>
    </source>
</evidence>
<dbReference type="InterPro" id="IPR003593">
    <property type="entry name" value="AAA+_ATPase"/>
</dbReference>
<protein>
    <submittedName>
        <fullName evidence="12">ABC transporter ATP-binding protein</fullName>
    </submittedName>
</protein>
<dbReference type="InterPro" id="IPR003439">
    <property type="entry name" value="ABC_transporter-like_ATP-bd"/>
</dbReference>
<keyword evidence="3" id="KW-1003">Cell membrane</keyword>
<evidence type="ECO:0000256" key="2">
    <source>
        <dbReference type="ARBA" id="ARBA00022448"/>
    </source>
</evidence>
<sequence>MLLKLLVRYLARYKILLAGVLVFQFASALAALYLPTLNADLIDTGVTTGDVPYIVRTGLWMLLVALGQILAAIIATYCAARAAMGLGRDIRRDVYQRVSGFSEREVSGFGAGSLITRNTNDVQQVQMLAMMSATMLIMAPMMAIGGIIMALRQDVSLSWILAVSIPVLLLVAALVISRMVPLFRSFQGKLDAVNRVMREQLTGVRVVRAFVRESIEEERFRLANTDIYLVGRRVGSLFVLMFPLVMLVLNVTIVGVVWFGGVEVDAGTTEIGTLFAFMQYVGQILGGVMMASFMAIMIPRAAVSADRIGEVLDSESSLVRPENPVTEMAEPGVVAFDDVSFTYPGAEQPILSHVTFRADPGETVAVIGSTGSGKTTLVSLIPRLFDATSGSVSVQGVDVARADLDELWKGIGLVPQRPFLFSGTIASNLRFGREEATDDELWHALEIAQAADFVRERPEGLDAPIAQGGTNVSGGQRQRLAIARAIVRQPDILVFDDSFSALDLTTDARLRQALWRELPQVTKIVVAQRVSTIVDADRILVLDDGKVAGYGTHEQLLESSTTYQEIAQSQMGADESEVGA</sequence>
<keyword evidence="8 9" id="KW-0472">Membrane</keyword>
<dbReference type="PROSITE" id="PS00211">
    <property type="entry name" value="ABC_TRANSPORTER_1"/>
    <property type="match status" value="1"/>
</dbReference>
<dbReference type="Proteomes" id="UP000253508">
    <property type="component" value="Unassembled WGS sequence"/>
</dbReference>
<keyword evidence="13" id="KW-1185">Reference proteome</keyword>
<comment type="subcellular location">
    <subcellularLocation>
        <location evidence="1">Cell membrane</location>
        <topology evidence="1">Multi-pass membrane protein</topology>
    </subcellularLocation>
</comment>
<feature type="transmembrane region" description="Helical" evidence="9">
    <location>
        <begin position="237"/>
        <end position="260"/>
    </location>
</feature>